<keyword evidence="3" id="KW-0677">Repeat</keyword>
<dbReference type="PROSITE" id="PS00101">
    <property type="entry name" value="HEXAPEP_TRANSFERASES"/>
    <property type="match status" value="1"/>
</dbReference>
<dbReference type="EMBL" id="JACGWW010000001">
    <property type="protein sequence ID" value="MBA8812437.1"/>
    <property type="molecule type" value="Genomic_DNA"/>
</dbReference>
<dbReference type="EC" id="2.3.1.79" evidence="6"/>
<dbReference type="PANTHER" id="PTHR23416:SF23">
    <property type="entry name" value="ACETYLTRANSFERASE C18B11.09C-RELATED"/>
    <property type="match status" value="1"/>
</dbReference>
<evidence type="ECO:0000313" key="5">
    <source>
        <dbReference type="EMBL" id="GEK81846.1"/>
    </source>
</evidence>
<sequence>MTLPDTDTDTGPAAPRRPSPGRRFARDLREDATSAVEHIVFSRLLGSVLVPRTARRLLLRAAGARAGSGPGGGFRLVGRPGDLTIGTSVYMNRGVFVEAVAPVSIGSDSALGMEVMIVTSHHELSPTGAWDSRASGRPVTIGERVWVGARAVILPGAVIEDDVVVAAGAVVTGRLSSHGVYAGVPARRIRDHSASETVRPSAS</sequence>
<dbReference type="InterPro" id="IPR018357">
    <property type="entry name" value="Hexapep_transf_CS"/>
</dbReference>
<accession>A0A7W3JGH3</accession>
<keyword evidence="7" id="KW-1185">Reference proteome</keyword>
<dbReference type="InterPro" id="IPR051159">
    <property type="entry name" value="Hexapeptide_acetyltransf"/>
</dbReference>
<organism evidence="6 8">
    <name type="scientific">Frigoribacterium faeni</name>
    <dbReference type="NCBI Taxonomy" id="145483"/>
    <lineage>
        <taxon>Bacteria</taxon>
        <taxon>Bacillati</taxon>
        <taxon>Actinomycetota</taxon>
        <taxon>Actinomycetes</taxon>
        <taxon>Micrococcales</taxon>
        <taxon>Microbacteriaceae</taxon>
        <taxon>Frigoribacterium</taxon>
    </lineage>
</organism>
<dbReference type="InterPro" id="IPR001451">
    <property type="entry name" value="Hexapep"/>
</dbReference>
<dbReference type="Proteomes" id="UP000321154">
    <property type="component" value="Unassembled WGS sequence"/>
</dbReference>
<dbReference type="AlphaFoldDB" id="A0A7W3JGH3"/>
<keyword evidence="2 6" id="KW-0808">Transferase</keyword>
<dbReference type="RefSeq" id="WP_146851946.1">
    <property type="nucleotide sequence ID" value="NZ_BAAAHR010000002.1"/>
</dbReference>
<evidence type="ECO:0000256" key="2">
    <source>
        <dbReference type="ARBA" id="ARBA00022679"/>
    </source>
</evidence>
<keyword evidence="6" id="KW-0012">Acyltransferase</keyword>
<dbReference type="Pfam" id="PF00132">
    <property type="entry name" value="Hexapep"/>
    <property type="match status" value="1"/>
</dbReference>
<reference evidence="5 7" key="1">
    <citation type="submission" date="2019-07" db="EMBL/GenBank/DDBJ databases">
        <title>Whole genome shotgun sequence of Frigoribacterium faeni NBRC 103066.</title>
        <authorList>
            <person name="Hosoyama A."/>
            <person name="Uohara A."/>
            <person name="Ohji S."/>
            <person name="Ichikawa N."/>
        </authorList>
    </citation>
    <scope>NUCLEOTIDE SEQUENCE [LARGE SCALE GENOMIC DNA]</scope>
    <source>
        <strain evidence="5 7">NBRC 103066</strain>
    </source>
</reference>
<protein>
    <submittedName>
        <fullName evidence="6">Maltose O-acetyltransferase</fullName>
        <ecNumber evidence="6">2.3.1.79</ecNumber>
    </submittedName>
</protein>
<evidence type="ECO:0000256" key="1">
    <source>
        <dbReference type="ARBA" id="ARBA00007274"/>
    </source>
</evidence>
<evidence type="ECO:0000256" key="4">
    <source>
        <dbReference type="SAM" id="MobiDB-lite"/>
    </source>
</evidence>
<evidence type="ECO:0000256" key="3">
    <source>
        <dbReference type="ARBA" id="ARBA00022737"/>
    </source>
</evidence>
<dbReference type="EMBL" id="BJUV01000001">
    <property type="protein sequence ID" value="GEK81846.1"/>
    <property type="molecule type" value="Genomic_DNA"/>
</dbReference>
<evidence type="ECO:0000313" key="7">
    <source>
        <dbReference type="Proteomes" id="UP000321154"/>
    </source>
</evidence>
<dbReference type="InterPro" id="IPR011004">
    <property type="entry name" value="Trimer_LpxA-like_sf"/>
</dbReference>
<dbReference type="GO" id="GO:0008925">
    <property type="term" value="F:maltose O-acetyltransferase activity"/>
    <property type="evidence" value="ECO:0007669"/>
    <property type="project" value="UniProtKB-EC"/>
</dbReference>
<dbReference type="GO" id="GO:0005829">
    <property type="term" value="C:cytosol"/>
    <property type="evidence" value="ECO:0007669"/>
    <property type="project" value="TreeGrafter"/>
</dbReference>
<evidence type="ECO:0000313" key="8">
    <source>
        <dbReference type="Proteomes" id="UP000522688"/>
    </source>
</evidence>
<comment type="similarity">
    <text evidence="1">Belongs to the transferase hexapeptide repeat family.</text>
</comment>
<proteinExistence type="inferred from homology"/>
<gene>
    <name evidence="6" type="ORF">FB463_000661</name>
    <name evidence="5" type="ORF">FFA01_01550</name>
</gene>
<dbReference type="Proteomes" id="UP000522688">
    <property type="component" value="Unassembled WGS sequence"/>
</dbReference>
<name>A0A7W3JGH3_9MICO</name>
<dbReference type="Gene3D" id="2.160.10.10">
    <property type="entry name" value="Hexapeptide repeat proteins"/>
    <property type="match status" value="1"/>
</dbReference>
<comment type="caution">
    <text evidence="6">The sequence shown here is derived from an EMBL/GenBank/DDBJ whole genome shotgun (WGS) entry which is preliminary data.</text>
</comment>
<dbReference type="SUPFAM" id="SSF51161">
    <property type="entry name" value="Trimeric LpxA-like enzymes"/>
    <property type="match status" value="1"/>
</dbReference>
<evidence type="ECO:0000313" key="6">
    <source>
        <dbReference type="EMBL" id="MBA8812437.1"/>
    </source>
</evidence>
<dbReference type="OrthoDB" id="2643438at2"/>
<feature type="region of interest" description="Disordered" evidence="4">
    <location>
        <begin position="1"/>
        <end position="23"/>
    </location>
</feature>
<dbReference type="PANTHER" id="PTHR23416">
    <property type="entry name" value="SIALIC ACID SYNTHASE-RELATED"/>
    <property type="match status" value="1"/>
</dbReference>
<reference evidence="6 8" key="2">
    <citation type="submission" date="2020-07" db="EMBL/GenBank/DDBJ databases">
        <title>Sequencing the genomes of 1000 actinobacteria strains.</title>
        <authorList>
            <person name="Klenk H.-P."/>
        </authorList>
    </citation>
    <scope>NUCLEOTIDE SEQUENCE [LARGE SCALE GENOMIC DNA]</scope>
    <source>
        <strain evidence="6 8">DSM 10309</strain>
    </source>
</reference>